<organism evidence="3 4">
    <name type="scientific">Kineococcus xinjiangensis</name>
    <dbReference type="NCBI Taxonomy" id="512762"/>
    <lineage>
        <taxon>Bacteria</taxon>
        <taxon>Bacillati</taxon>
        <taxon>Actinomycetota</taxon>
        <taxon>Actinomycetes</taxon>
        <taxon>Kineosporiales</taxon>
        <taxon>Kineosporiaceae</taxon>
        <taxon>Kineococcus</taxon>
    </lineage>
</organism>
<dbReference type="PANTHER" id="PTHR35526:SF3">
    <property type="entry name" value="ANTI-SIGMA-F FACTOR RSBW"/>
    <property type="match status" value="1"/>
</dbReference>
<sequence>MSQVRDGAVVLGHDLGSVSRARHWAAARCAELTADLTPEQRTDLRRLVELVATELVANAVEHGRPPLRLAVERLGGDVRVRVEDGEPALPVRRDSPADATSGRGIALVEHLSRRWGAERGAGGKVVWCDLPVDGPFPL</sequence>
<dbReference type="InterPro" id="IPR036890">
    <property type="entry name" value="HATPase_C_sf"/>
</dbReference>
<dbReference type="Gene3D" id="3.30.565.10">
    <property type="entry name" value="Histidine kinase-like ATPase, C-terminal domain"/>
    <property type="match status" value="1"/>
</dbReference>
<dbReference type="AlphaFoldDB" id="A0A2S6IC63"/>
<dbReference type="InterPro" id="IPR003594">
    <property type="entry name" value="HATPase_dom"/>
</dbReference>
<keyword evidence="3" id="KW-0418">Kinase</keyword>
<dbReference type="Pfam" id="PF13581">
    <property type="entry name" value="HATPase_c_2"/>
    <property type="match status" value="1"/>
</dbReference>
<dbReference type="GO" id="GO:0004674">
    <property type="term" value="F:protein serine/threonine kinase activity"/>
    <property type="evidence" value="ECO:0007669"/>
    <property type="project" value="UniProtKB-KW"/>
</dbReference>
<dbReference type="SUPFAM" id="SSF55874">
    <property type="entry name" value="ATPase domain of HSP90 chaperone/DNA topoisomerase II/histidine kinase"/>
    <property type="match status" value="1"/>
</dbReference>
<keyword evidence="1" id="KW-0723">Serine/threonine-protein kinase</keyword>
<evidence type="ECO:0000256" key="1">
    <source>
        <dbReference type="ARBA" id="ARBA00022527"/>
    </source>
</evidence>
<proteinExistence type="predicted"/>
<dbReference type="Proteomes" id="UP000239485">
    <property type="component" value="Unassembled WGS sequence"/>
</dbReference>
<keyword evidence="3" id="KW-0808">Transferase</keyword>
<reference evidence="3 4" key="1">
    <citation type="submission" date="2018-02" db="EMBL/GenBank/DDBJ databases">
        <title>Genomic Encyclopedia of Archaeal and Bacterial Type Strains, Phase II (KMG-II): from individual species to whole genera.</title>
        <authorList>
            <person name="Goeker M."/>
        </authorList>
    </citation>
    <scope>NUCLEOTIDE SEQUENCE [LARGE SCALE GENOMIC DNA]</scope>
    <source>
        <strain evidence="3 4">DSM 22857</strain>
    </source>
</reference>
<accession>A0A2S6IC63</accession>
<evidence type="ECO:0000313" key="4">
    <source>
        <dbReference type="Proteomes" id="UP000239485"/>
    </source>
</evidence>
<dbReference type="InterPro" id="IPR050267">
    <property type="entry name" value="Anti-sigma-factor_SerPK"/>
</dbReference>
<dbReference type="EMBL" id="PTJD01000023">
    <property type="protein sequence ID" value="PPK90804.1"/>
    <property type="molecule type" value="Genomic_DNA"/>
</dbReference>
<protein>
    <submittedName>
        <fullName evidence="3">Histidine kinase-like protein</fullName>
    </submittedName>
</protein>
<feature type="domain" description="Histidine kinase/HSP90-like ATPase" evidence="2">
    <location>
        <begin position="14"/>
        <end position="127"/>
    </location>
</feature>
<comment type="caution">
    <text evidence="3">The sequence shown here is derived from an EMBL/GenBank/DDBJ whole genome shotgun (WGS) entry which is preliminary data.</text>
</comment>
<dbReference type="CDD" id="cd16936">
    <property type="entry name" value="HATPase_RsbW-like"/>
    <property type="match status" value="1"/>
</dbReference>
<dbReference type="PANTHER" id="PTHR35526">
    <property type="entry name" value="ANTI-SIGMA-F FACTOR RSBW-RELATED"/>
    <property type="match status" value="1"/>
</dbReference>
<dbReference type="RefSeq" id="WP_211291319.1">
    <property type="nucleotide sequence ID" value="NZ_PTJD01000023.1"/>
</dbReference>
<keyword evidence="4" id="KW-1185">Reference proteome</keyword>
<name>A0A2S6IC63_9ACTN</name>
<evidence type="ECO:0000313" key="3">
    <source>
        <dbReference type="EMBL" id="PPK90804.1"/>
    </source>
</evidence>
<gene>
    <name evidence="3" type="ORF">CLV92_1238</name>
</gene>
<evidence type="ECO:0000259" key="2">
    <source>
        <dbReference type="Pfam" id="PF13581"/>
    </source>
</evidence>